<dbReference type="GO" id="GO:0003700">
    <property type="term" value="F:DNA-binding transcription factor activity"/>
    <property type="evidence" value="ECO:0007669"/>
    <property type="project" value="InterPro"/>
</dbReference>
<proteinExistence type="inferred from homology"/>
<evidence type="ECO:0000256" key="1">
    <source>
        <dbReference type="ARBA" id="ARBA00004123"/>
    </source>
</evidence>
<dbReference type="InterPro" id="IPR004827">
    <property type="entry name" value="bZIP"/>
</dbReference>
<evidence type="ECO:0000259" key="8">
    <source>
        <dbReference type="PROSITE" id="PS50217"/>
    </source>
</evidence>
<evidence type="ECO:0000256" key="4">
    <source>
        <dbReference type="ARBA" id="ARBA00023125"/>
    </source>
</evidence>
<dbReference type="PANTHER" id="PTHR46408:SF8">
    <property type="entry name" value="BASIC LEUCINE ZIPPER 9"/>
    <property type="match status" value="1"/>
</dbReference>
<evidence type="ECO:0000256" key="6">
    <source>
        <dbReference type="ARBA" id="ARBA00023242"/>
    </source>
</evidence>
<dbReference type="InterPro" id="IPR046347">
    <property type="entry name" value="bZIP_sf"/>
</dbReference>
<dbReference type="Pfam" id="PF00170">
    <property type="entry name" value="bZIP_1"/>
    <property type="match status" value="1"/>
</dbReference>
<dbReference type="PROSITE" id="PS00036">
    <property type="entry name" value="BZIP_BASIC"/>
    <property type="match status" value="1"/>
</dbReference>
<dbReference type="SMART" id="SM00338">
    <property type="entry name" value="BRLZ"/>
    <property type="match status" value="1"/>
</dbReference>
<dbReference type="AlphaFoldDB" id="A0AAV5LKY0"/>
<evidence type="ECO:0000313" key="10">
    <source>
        <dbReference type="Proteomes" id="UP001054252"/>
    </source>
</evidence>
<comment type="caution">
    <text evidence="9">The sequence shown here is derived from an EMBL/GenBank/DDBJ whole genome shotgun (WGS) entry which is preliminary data.</text>
</comment>
<evidence type="ECO:0000256" key="2">
    <source>
        <dbReference type="ARBA" id="ARBA00007163"/>
    </source>
</evidence>
<reference evidence="9 10" key="1">
    <citation type="journal article" date="2021" name="Commun. Biol.">
        <title>The genome of Shorea leprosula (Dipterocarpaceae) highlights the ecological relevance of drought in aseasonal tropical rainforests.</title>
        <authorList>
            <person name="Ng K.K.S."/>
            <person name="Kobayashi M.J."/>
            <person name="Fawcett J.A."/>
            <person name="Hatakeyama M."/>
            <person name="Paape T."/>
            <person name="Ng C.H."/>
            <person name="Ang C.C."/>
            <person name="Tnah L.H."/>
            <person name="Lee C.T."/>
            <person name="Nishiyama T."/>
            <person name="Sese J."/>
            <person name="O'Brien M.J."/>
            <person name="Copetti D."/>
            <person name="Mohd Noor M.I."/>
            <person name="Ong R.C."/>
            <person name="Putra M."/>
            <person name="Sireger I.Z."/>
            <person name="Indrioko S."/>
            <person name="Kosugi Y."/>
            <person name="Izuno A."/>
            <person name="Isagi Y."/>
            <person name="Lee S.L."/>
            <person name="Shimizu K.K."/>
        </authorList>
    </citation>
    <scope>NUCLEOTIDE SEQUENCE [LARGE SCALE GENOMIC DNA]</scope>
    <source>
        <strain evidence="9">214</strain>
    </source>
</reference>
<name>A0AAV5LKY0_9ROSI</name>
<feature type="compositionally biased region" description="Polar residues" evidence="7">
    <location>
        <begin position="79"/>
        <end position="93"/>
    </location>
</feature>
<dbReference type="PROSITE" id="PS50217">
    <property type="entry name" value="BZIP"/>
    <property type="match status" value="1"/>
</dbReference>
<evidence type="ECO:0000313" key="9">
    <source>
        <dbReference type="EMBL" id="GKV37785.1"/>
    </source>
</evidence>
<dbReference type="EMBL" id="BPVZ01000124">
    <property type="protein sequence ID" value="GKV37785.1"/>
    <property type="molecule type" value="Genomic_DNA"/>
</dbReference>
<keyword evidence="5" id="KW-0804">Transcription</keyword>
<dbReference type="SUPFAM" id="SSF57959">
    <property type="entry name" value="Leucine zipper domain"/>
    <property type="match status" value="1"/>
</dbReference>
<organism evidence="9 10">
    <name type="scientific">Rubroshorea leprosula</name>
    <dbReference type="NCBI Taxonomy" id="152421"/>
    <lineage>
        <taxon>Eukaryota</taxon>
        <taxon>Viridiplantae</taxon>
        <taxon>Streptophyta</taxon>
        <taxon>Embryophyta</taxon>
        <taxon>Tracheophyta</taxon>
        <taxon>Spermatophyta</taxon>
        <taxon>Magnoliopsida</taxon>
        <taxon>eudicotyledons</taxon>
        <taxon>Gunneridae</taxon>
        <taxon>Pentapetalae</taxon>
        <taxon>rosids</taxon>
        <taxon>malvids</taxon>
        <taxon>Malvales</taxon>
        <taxon>Dipterocarpaceae</taxon>
        <taxon>Rubroshorea</taxon>
    </lineage>
</organism>
<evidence type="ECO:0000256" key="5">
    <source>
        <dbReference type="ARBA" id="ARBA00023163"/>
    </source>
</evidence>
<dbReference type="InterPro" id="IPR045314">
    <property type="entry name" value="bZIP_plant_GBF1"/>
</dbReference>
<feature type="region of interest" description="Disordered" evidence="7">
    <location>
        <begin position="105"/>
        <end position="143"/>
    </location>
</feature>
<accession>A0AAV5LKY0</accession>
<gene>
    <name evidence="9" type="ORF">SLEP1_g45774</name>
</gene>
<dbReference type="GO" id="GO:0003677">
    <property type="term" value="F:DNA binding"/>
    <property type="evidence" value="ECO:0007669"/>
    <property type="project" value="UniProtKB-KW"/>
</dbReference>
<dbReference type="GO" id="GO:0046983">
    <property type="term" value="F:protein dimerization activity"/>
    <property type="evidence" value="ECO:0007669"/>
    <property type="project" value="UniProtKB-ARBA"/>
</dbReference>
<keyword evidence="6" id="KW-0539">Nucleus</keyword>
<keyword evidence="3" id="KW-0805">Transcription regulation</keyword>
<evidence type="ECO:0000256" key="3">
    <source>
        <dbReference type="ARBA" id="ARBA00023015"/>
    </source>
</evidence>
<comment type="subcellular location">
    <subcellularLocation>
        <location evidence="1">Nucleus</location>
    </subcellularLocation>
</comment>
<dbReference type="FunFam" id="1.20.5.170:FF:000020">
    <property type="entry name" value="BZIP transcription factor"/>
    <property type="match status" value="1"/>
</dbReference>
<sequence>MMMEWTAESTCMLSDVGMNQSTSDRDFEALVWWLGNENLEEERTGFSSCGGDGGTLLGSQNLTPNHSSITAAMDSYSPSGNLSYGSPDSANKPKSNDINEAKGAISVSSLEQSDVDELSTEPIDLKRKKRRDSNRDSARRSRIKRQAHVADLELQVGQLRVEKASLYNQYSDIAQKHHDASTNNQLWRYRVAELRAKIKLAESMFPRGSTSFSLTQHPQSNLFSPQQVNCYNIHGTNVLPTINVCQDDFLYAGMTVPGNSTLGLGGVDGSNGSLNTSNISDATSCVSDMWSYN</sequence>
<dbReference type="PANTHER" id="PTHR46408">
    <property type="entry name" value="BASIC LEUCINE ZIPPER 63"/>
    <property type="match status" value="1"/>
</dbReference>
<comment type="similarity">
    <text evidence="2">Belongs to the bZIP family.</text>
</comment>
<keyword evidence="4" id="KW-0238">DNA-binding</keyword>
<feature type="region of interest" description="Disordered" evidence="7">
    <location>
        <begin position="79"/>
        <end position="98"/>
    </location>
</feature>
<dbReference type="GO" id="GO:0005634">
    <property type="term" value="C:nucleus"/>
    <property type="evidence" value="ECO:0007669"/>
    <property type="project" value="UniProtKB-SubCell"/>
</dbReference>
<evidence type="ECO:0000256" key="7">
    <source>
        <dbReference type="SAM" id="MobiDB-lite"/>
    </source>
</evidence>
<dbReference type="Proteomes" id="UP001054252">
    <property type="component" value="Unassembled WGS sequence"/>
</dbReference>
<keyword evidence="10" id="KW-1185">Reference proteome</keyword>
<protein>
    <recommendedName>
        <fullName evidence="8">BZIP domain-containing protein</fullName>
    </recommendedName>
</protein>
<dbReference type="Gene3D" id="1.20.5.170">
    <property type="match status" value="1"/>
</dbReference>
<dbReference type="CDD" id="cd14702">
    <property type="entry name" value="bZIP_plant_GBF1"/>
    <property type="match status" value="1"/>
</dbReference>
<feature type="domain" description="BZIP" evidence="8">
    <location>
        <begin position="124"/>
        <end position="176"/>
    </location>
</feature>